<keyword evidence="2" id="KW-1185">Reference proteome</keyword>
<sequence length="87" mass="9361">MYQNLSPRTAMVSLITNLRATLPLFISLFHCRHSLRQASSACTGPGTVTELLSSATRDACFVCLSSARAPCVCNRHGAYDGLPGFAR</sequence>
<name>A0AAV4BIX7_9GAST</name>
<dbReference type="AlphaFoldDB" id="A0AAV4BIX7"/>
<evidence type="ECO:0000313" key="2">
    <source>
        <dbReference type="Proteomes" id="UP000735302"/>
    </source>
</evidence>
<evidence type="ECO:0000313" key="1">
    <source>
        <dbReference type="EMBL" id="GFO20059.1"/>
    </source>
</evidence>
<reference evidence="1 2" key="1">
    <citation type="journal article" date="2021" name="Elife">
        <title>Chloroplast acquisition without the gene transfer in kleptoplastic sea slugs, Plakobranchus ocellatus.</title>
        <authorList>
            <person name="Maeda T."/>
            <person name="Takahashi S."/>
            <person name="Yoshida T."/>
            <person name="Shimamura S."/>
            <person name="Takaki Y."/>
            <person name="Nagai Y."/>
            <person name="Toyoda A."/>
            <person name="Suzuki Y."/>
            <person name="Arimoto A."/>
            <person name="Ishii H."/>
            <person name="Satoh N."/>
            <person name="Nishiyama T."/>
            <person name="Hasebe M."/>
            <person name="Maruyama T."/>
            <person name="Minagawa J."/>
            <person name="Obokata J."/>
            <person name="Shigenobu S."/>
        </authorList>
    </citation>
    <scope>NUCLEOTIDE SEQUENCE [LARGE SCALE GENOMIC DNA]</scope>
</reference>
<accession>A0AAV4BIX7</accession>
<gene>
    <name evidence="1" type="ORF">PoB_004656400</name>
</gene>
<dbReference type="Proteomes" id="UP000735302">
    <property type="component" value="Unassembled WGS sequence"/>
</dbReference>
<comment type="caution">
    <text evidence="1">The sequence shown here is derived from an EMBL/GenBank/DDBJ whole genome shotgun (WGS) entry which is preliminary data.</text>
</comment>
<organism evidence="1 2">
    <name type="scientific">Plakobranchus ocellatus</name>
    <dbReference type="NCBI Taxonomy" id="259542"/>
    <lineage>
        <taxon>Eukaryota</taxon>
        <taxon>Metazoa</taxon>
        <taxon>Spiralia</taxon>
        <taxon>Lophotrochozoa</taxon>
        <taxon>Mollusca</taxon>
        <taxon>Gastropoda</taxon>
        <taxon>Heterobranchia</taxon>
        <taxon>Euthyneura</taxon>
        <taxon>Panpulmonata</taxon>
        <taxon>Sacoglossa</taxon>
        <taxon>Placobranchoidea</taxon>
        <taxon>Plakobranchidae</taxon>
        <taxon>Plakobranchus</taxon>
    </lineage>
</organism>
<evidence type="ECO:0008006" key="3">
    <source>
        <dbReference type="Google" id="ProtNLM"/>
    </source>
</evidence>
<protein>
    <recommendedName>
        <fullName evidence="3">Secreted protein</fullName>
    </recommendedName>
</protein>
<proteinExistence type="predicted"/>
<dbReference type="EMBL" id="BLXT01005122">
    <property type="protein sequence ID" value="GFO20059.1"/>
    <property type="molecule type" value="Genomic_DNA"/>
</dbReference>